<evidence type="ECO:0000256" key="4">
    <source>
        <dbReference type="ARBA" id="ARBA00022692"/>
    </source>
</evidence>
<comment type="subcellular location">
    <subcellularLocation>
        <location evidence="1">Cell membrane</location>
        <topology evidence="1">Multi-pass membrane protein</topology>
    </subcellularLocation>
</comment>
<dbReference type="AlphaFoldDB" id="A0A9D1DN47"/>
<organism evidence="9 10">
    <name type="scientific">Candidatus Scatomorpha intestinigallinarum</name>
    <dbReference type="NCBI Taxonomy" id="2840923"/>
    <lineage>
        <taxon>Bacteria</taxon>
        <taxon>Bacillati</taxon>
        <taxon>Bacillota</taxon>
        <taxon>Clostridia</taxon>
        <taxon>Eubacteriales</taxon>
        <taxon>Candidatus Scatomorpha</taxon>
    </lineage>
</organism>
<evidence type="ECO:0000256" key="7">
    <source>
        <dbReference type="SAM" id="Phobius"/>
    </source>
</evidence>
<protein>
    <submittedName>
        <fullName evidence="9">LTA synthase family protein</fullName>
    </submittedName>
</protein>
<dbReference type="EMBL" id="DVHH01000238">
    <property type="protein sequence ID" value="HIR55891.1"/>
    <property type="molecule type" value="Genomic_DNA"/>
</dbReference>
<dbReference type="SUPFAM" id="SSF53649">
    <property type="entry name" value="Alkaline phosphatase-like"/>
    <property type="match status" value="1"/>
</dbReference>
<evidence type="ECO:0000256" key="3">
    <source>
        <dbReference type="ARBA" id="ARBA00022475"/>
    </source>
</evidence>
<feature type="transmembrane region" description="Helical" evidence="7">
    <location>
        <begin position="158"/>
        <end position="180"/>
    </location>
</feature>
<gene>
    <name evidence="9" type="ORF">IAD36_09890</name>
</gene>
<proteinExistence type="predicted"/>
<feature type="transmembrane region" description="Helical" evidence="7">
    <location>
        <begin position="47"/>
        <end position="66"/>
    </location>
</feature>
<dbReference type="PANTHER" id="PTHR47371:SF3">
    <property type="entry name" value="PHOSPHOGLYCEROL TRANSFERASE I"/>
    <property type="match status" value="1"/>
</dbReference>
<comment type="caution">
    <text evidence="9">The sequence shown here is derived from an EMBL/GenBank/DDBJ whole genome shotgun (WGS) entry which is preliminary data.</text>
</comment>
<dbReference type="InterPro" id="IPR000917">
    <property type="entry name" value="Sulfatase_N"/>
</dbReference>
<comment type="pathway">
    <text evidence="2">Cell wall biogenesis; lipoteichoic acid biosynthesis.</text>
</comment>
<evidence type="ECO:0000256" key="5">
    <source>
        <dbReference type="ARBA" id="ARBA00022989"/>
    </source>
</evidence>
<name>A0A9D1DN47_9FIRM</name>
<feature type="transmembrane region" description="Helical" evidence="7">
    <location>
        <begin position="124"/>
        <end position="146"/>
    </location>
</feature>
<dbReference type="Gene3D" id="3.40.720.10">
    <property type="entry name" value="Alkaline Phosphatase, subunit A"/>
    <property type="match status" value="1"/>
</dbReference>
<feature type="transmembrane region" description="Helical" evidence="7">
    <location>
        <begin position="71"/>
        <end position="88"/>
    </location>
</feature>
<dbReference type="InterPro" id="IPR017850">
    <property type="entry name" value="Alkaline_phosphatase_core_sf"/>
</dbReference>
<evidence type="ECO:0000256" key="2">
    <source>
        <dbReference type="ARBA" id="ARBA00004936"/>
    </source>
</evidence>
<keyword evidence="3" id="KW-1003">Cell membrane</keyword>
<feature type="domain" description="Sulfatase N-terminal" evidence="8">
    <location>
        <begin position="247"/>
        <end position="532"/>
    </location>
</feature>
<keyword evidence="5 7" id="KW-1133">Transmembrane helix</keyword>
<evidence type="ECO:0000256" key="6">
    <source>
        <dbReference type="ARBA" id="ARBA00023136"/>
    </source>
</evidence>
<evidence type="ECO:0000259" key="8">
    <source>
        <dbReference type="Pfam" id="PF00884"/>
    </source>
</evidence>
<accession>A0A9D1DN47</accession>
<dbReference type="Proteomes" id="UP000824238">
    <property type="component" value="Unassembled WGS sequence"/>
</dbReference>
<dbReference type="PANTHER" id="PTHR47371">
    <property type="entry name" value="LIPOTEICHOIC ACID SYNTHASE"/>
    <property type="match status" value="1"/>
</dbReference>
<dbReference type="PROSITE" id="PS51257">
    <property type="entry name" value="PROKAR_LIPOPROTEIN"/>
    <property type="match status" value="1"/>
</dbReference>
<keyword evidence="6 7" id="KW-0472">Membrane</keyword>
<evidence type="ECO:0000256" key="1">
    <source>
        <dbReference type="ARBA" id="ARBA00004651"/>
    </source>
</evidence>
<dbReference type="GO" id="GO:0005886">
    <property type="term" value="C:plasma membrane"/>
    <property type="evidence" value="ECO:0007669"/>
    <property type="project" value="UniProtKB-SubCell"/>
</dbReference>
<reference evidence="9" key="1">
    <citation type="submission" date="2020-10" db="EMBL/GenBank/DDBJ databases">
        <authorList>
            <person name="Gilroy R."/>
        </authorList>
    </citation>
    <scope>NUCLEOTIDE SEQUENCE</scope>
    <source>
        <strain evidence="9">ChiGjej3B3-7149</strain>
    </source>
</reference>
<evidence type="ECO:0000313" key="9">
    <source>
        <dbReference type="EMBL" id="HIR55891.1"/>
    </source>
</evidence>
<evidence type="ECO:0000313" key="10">
    <source>
        <dbReference type="Proteomes" id="UP000824238"/>
    </source>
</evidence>
<dbReference type="CDD" id="cd16015">
    <property type="entry name" value="LTA_synthase"/>
    <property type="match status" value="1"/>
</dbReference>
<reference evidence="9" key="2">
    <citation type="journal article" date="2021" name="PeerJ">
        <title>Extensive microbial diversity within the chicken gut microbiome revealed by metagenomics and culture.</title>
        <authorList>
            <person name="Gilroy R."/>
            <person name="Ravi A."/>
            <person name="Getino M."/>
            <person name="Pursley I."/>
            <person name="Horton D.L."/>
            <person name="Alikhan N.F."/>
            <person name="Baker D."/>
            <person name="Gharbi K."/>
            <person name="Hall N."/>
            <person name="Watson M."/>
            <person name="Adriaenssens E.M."/>
            <person name="Foster-Nyarko E."/>
            <person name="Jarju S."/>
            <person name="Secka A."/>
            <person name="Antonio M."/>
            <person name="Oren A."/>
            <person name="Chaudhuri R.R."/>
            <person name="La Ragione R."/>
            <person name="Hildebrand F."/>
            <person name="Pallen M.J."/>
        </authorList>
    </citation>
    <scope>NUCLEOTIDE SEQUENCE</scope>
    <source>
        <strain evidence="9">ChiGjej3B3-7149</strain>
    </source>
</reference>
<dbReference type="Pfam" id="PF00884">
    <property type="entry name" value="Sulfatase"/>
    <property type="match status" value="1"/>
</dbReference>
<dbReference type="InterPro" id="IPR050448">
    <property type="entry name" value="OpgB/LTA_synthase_biosynth"/>
</dbReference>
<keyword evidence="4 7" id="KW-0812">Transmembrane</keyword>
<sequence length="627" mass="68920">MKRYSRPLGLVPTVLLGLACSVAVTLFALWAHPVSVLAMLGKMLHQPLILLLNWLPVALLTGAFAFAFRNAFWGAAASGFIVGVMSLINRVKLTVRGEPFVPRDISLIKEAADAAGSYDMSLPWFQVCCLVVMAAAFVVLGLLLPLKKAEGAPKRRGVLLRVTGVLLCAALLAGAVAFVYSSDDLYNSFGTTEPYDLASVNNELGFVYYFCYHFSTYKIEKPEGFDRDEAAAWETGYAEAEEPARVNVVFVMNEAFSDVLNEDVFVFPEGEHPMEVYNSLAAGENAYAGHLVVPYFAGGTADTEFDVATGMQTNLLNPAAPSLTAFRTVNRGLDSIFRVFAAGGYSSCFMHPGQSWFYNRENVYSWLGADESLFAEDFSELEYKGSWVTDESVLRELENRYEQKSADGGLDFTYAVTIQNHMSYTEEKYGDYACPEVETAAELSPEIQTAVNVYAEGIRDANAMLAELTEFYSAQEEPVLLLFFGDHLPYLGDNRQGYIELGLPAAEVYGGEDPYAAYTAPFLLWCNEAAAQELDFEAAIEALELPGDGRISACYLGAAVLELCGRGEVSPWFGYLNEMRRELPIMHGGVFETADGALTTELSGEQAQLLSKMRCWAYYKLRYGTVG</sequence>